<name>A0A0K9PQW5_ZOSMR</name>
<dbReference type="STRING" id="29655.A0A0K9PQW5"/>
<dbReference type="Pfam" id="PF00226">
    <property type="entry name" value="DnaJ"/>
    <property type="match status" value="1"/>
</dbReference>
<dbReference type="SUPFAM" id="SSF46565">
    <property type="entry name" value="Chaperone J-domain"/>
    <property type="match status" value="1"/>
</dbReference>
<dbReference type="CDD" id="cd10747">
    <property type="entry name" value="DnaJ_C"/>
    <property type="match status" value="1"/>
</dbReference>
<sequence length="312" mass="35821">MGDAKDFFYELLNIPKHSTVHQIQQAYTTLIRTCHPDKHPLSSKHHPHINFKSITQAYEALVGEKEEEEASTRWKQTYSMLRNQKHHHRQTRIDQGTLQQLPMGSINRRSKSCNPTTPTKPIVFYQRKPPPIEKGLECSLEELFWGCNKEVRYIKDVAGSNGAVSKREQVLKVCIKPGWKKGMKVVFEEKGDERPGSIPSDVVLTIGEKAHSYLKRSGNDLLLKMEIPLVNALTGWTFSIRLINGKKMSCCIEDEIVTHGYEKIIQGQGMPFDNDKGGKERGDMRIRFCIIFPKQLTQQQCRELGRFLKDCI</sequence>
<organism evidence="3 4">
    <name type="scientific">Zostera marina</name>
    <name type="common">Eelgrass</name>
    <dbReference type="NCBI Taxonomy" id="29655"/>
    <lineage>
        <taxon>Eukaryota</taxon>
        <taxon>Viridiplantae</taxon>
        <taxon>Streptophyta</taxon>
        <taxon>Embryophyta</taxon>
        <taxon>Tracheophyta</taxon>
        <taxon>Spermatophyta</taxon>
        <taxon>Magnoliopsida</taxon>
        <taxon>Liliopsida</taxon>
        <taxon>Zosteraceae</taxon>
        <taxon>Zostera</taxon>
    </lineage>
</organism>
<feature type="domain" description="J" evidence="2">
    <location>
        <begin position="7"/>
        <end position="82"/>
    </location>
</feature>
<dbReference type="CDD" id="cd06257">
    <property type="entry name" value="DnaJ"/>
    <property type="match status" value="1"/>
</dbReference>
<protein>
    <submittedName>
        <fullName evidence="3">Chaperone protein dnaJ</fullName>
    </submittedName>
</protein>
<dbReference type="InterPro" id="IPR002939">
    <property type="entry name" value="DnaJ_C"/>
</dbReference>
<proteinExistence type="predicted"/>
<dbReference type="GO" id="GO:0051082">
    <property type="term" value="F:unfolded protein binding"/>
    <property type="evidence" value="ECO:0000318"/>
    <property type="project" value="GO_Central"/>
</dbReference>
<dbReference type="PANTHER" id="PTHR24078:SF522">
    <property type="entry name" value="DNAJ CHAPERONE C-TERMINAL DOMAIN-CONTAINING PROTEIN"/>
    <property type="match status" value="1"/>
</dbReference>
<dbReference type="GO" id="GO:0006457">
    <property type="term" value="P:protein folding"/>
    <property type="evidence" value="ECO:0007669"/>
    <property type="project" value="InterPro"/>
</dbReference>
<dbReference type="Gene3D" id="2.60.260.20">
    <property type="entry name" value="Urease metallochaperone UreE, N-terminal domain"/>
    <property type="match status" value="2"/>
</dbReference>
<dbReference type="OrthoDB" id="550424at2759"/>
<evidence type="ECO:0000313" key="3">
    <source>
        <dbReference type="EMBL" id="KMZ71359.1"/>
    </source>
</evidence>
<dbReference type="EMBL" id="LFYR01000678">
    <property type="protein sequence ID" value="KMZ71359.1"/>
    <property type="molecule type" value="Genomic_DNA"/>
</dbReference>
<evidence type="ECO:0000256" key="1">
    <source>
        <dbReference type="ARBA" id="ARBA00023186"/>
    </source>
</evidence>
<evidence type="ECO:0000259" key="2">
    <source>
        <dbReference type="PROSITE" id="PS50076"/>
    </source>
</evidence>
<keyword evidence="1" id="KW-0143">Chaperone</keyword>
<keyword evidence="4" id="KW-1185">Reference proteome</keyword>
<dbReference type="InterPro" id="IPR036869">
    <property type="entry name" value="J_dom_sf"/>
</dbReference>
<dbReference type="GO" id="GO:0051087">
    <property type="term" value="F:protein-folding chaperone binding"/>
    <property type="evidence" value="ECO:0000318"/>
    <property type="project" value="GO_Central"/>
</dbReference>
<dbReference type="SMART" id="SM00271">
    <property type="entry name" value="DnaJ"/>
    <property type="match status" value="1"/>
</dbReference>
<dbReference type="SUPFAM" id="SSF49493">
    <property type="entry name" value="HSP40/DnaJ peptide-binding domain"/>
    <property type="match status" value="2"/>
</dbReference>
<evidence type="ECO:0000313" key="4">
    <source>
        <dbReference type="Proteomes" id="UP000036987"/>
    </source>
</evidence>
<dbReference type="OMA" id="CCIEDEI"/>
<reference evidence="4" key="1">
    <citation type="journal article" date="2016" name="Nature">
        <title>The genome of the seagrass Zostera marina reveals angiosperm adaptation to the sea.</title>
        <authorList>
            <person name="Olsen J.L."/>
            <person name="Rouze P."/>
            <person name="Verhelst B."/>
            <person name="Lin Y.-C."/>
            <person name="Bayer T."/>
            <person name="Collen J."/>
            <person name="Dattolo E."/>
            <person name="De Paoli E."/>
            <person name="Dittami S."/>
            <person name="Maumus F."/>
            <person name="Michel G."/>
            <person name="Kersting A."/>
            <person name="Lauritano C."/>
            <person name="Lohaus R."/>
            <person name="Toepel M."/>
            <person name="Tonon T."/>
            <person name="Vanneste K."/>
            <person name="Amirebrahimi M."/>
            <person name="Brakel J."/>
            <person name="Bostroem C."/>
            <person name="Chovatia M."/>
            <person name="Grimwood J."/>
            <person name="Jenkins J.W."/>
            <person name="Jueterbock A."/>
            <person name="Mraz A."/>
            <person name="Stam W.T."/>
            <person name="Tice H."/>
            <person name="Bornberg-Bauer E."/>
            <person name="Green P.J."/>
            <person name="Pearson G.A."/>
            <person name="Procaccini G."/>
            <person name="Duarte C.M."/>
            <person name="Schmutz J."/>
            <person name="Reusch T.B.H."/>
            <person name="Van de Peer Y."/>
        </authorList>
    </citation>
    <scope>NUCLEOTIDE SEQUENCE [LARGE SCALE GENOMIC DNA]</scope>
    <source>
        <strain evidence="4">cv. Finnish</strain>
    </source>
</reference>
<accession>A0A0K9PQW5</accession>
<dbReference type="InterPro" id="IPR008971">
    <property type="entry name" value="HSP40/DnaJ_pept-bd"/>
</dbReference>
<dbReference type="PANTHER" id="PTHR24078">
    <property type="entry name" value="DNAJ HOMOLOG SUBFAMILY C MEMBER"/>
    <property type="match status" value="1"/>
</dbReference>
<dbReference type="GO" id="GO:0005829">
    <property type="term" value="C:cytosol"/>
    <property type="evidence" value="ECO:0000318"/>
    <property type="project" value="GO_Central"/>
</dbReference>
<dbReference type="FunFam" id="2.60.260.20:FF:000015">
    <property type="entry name" value="Heat shock protein 40"/>
    <property type="match status" value="1"/>
</dbReference>
<gene>
    <name evidence="3" type="ORF">ZOSMA_182G00500</name>
</gene>
<dbReference type="GO" id="GO:0005783">
    <property type="term" value="C:endoplasmic reticulum"/>
    <property type="evidence" value="ECO:0007669"/>
    <property type="project" value="UniProtKB-ARBA"/>
</dbReference>
<dbReference type="AlphaFoldDB" id="A0A0K9PQW5"/>
<dbReference type="Proteomes" id="UP000036987">
    <property type="component" value="Unassembled WGS sequence"/>
</dbReference>
<dbReference type="Gene3D" id="1.10.287.110">
    <property type="entry name" value="DnaJ domain"/>
    <property type="match status" value="1"/>
</dbReference>
<dbReference type="InterPro" id="IPR001623">
    <property type="entry name" value="DnaJ_domain"/>
</dbReference>
<dbReference type="PROSITE" id="PS50076">
    <property type="entry name" value="DNAJ_2"/>
    <property type="match status" value="1"/>
</dbReference>
<dbReference type="PRINTS" id="PR00625">
    <property type="entry name" value="JDOMAIN"/>
</dbReference>
<dbReference type="Pfam" id="PF01556">
    <property type="entry name" value="DnaJ_C"/>
    <property type="match status" value="1"/>
</dbReference>
<comment type="caution">
    <text evidence="3">The sequence shown here is derived from an EMBL/GenBank/DDBJ whole genome shotgun (WGS) entry which is preliminary data.</text>
</comment>
<dbReference type="InterPro" id="IPR051339">
    <property type="entry name" value="DnaJ_subfamily_B"/>
</dbReference>